<proteinExistence type="predicted"/>
<dbReference type="Proteomes" id="UP001432322">
    <property type="component" value="Unassembled WGS sequence"/>
</dbReference>
<comment type="caution">
    <text evidence="1">The sequence shown here is derived from an EMBL/GenBank/DDBJ whole genome shotgun (WGS) entry which is preliminary data.</text>
</comment>
<name>A0AAV5V608_9BILA</name>
<reference evidence="1" key="1">
    <citation type="submission" date="2023-10" db="EMBL/GenBank/DDBJ databases">
        <title>Genome assembly of Pristionchus species.</title>
        <authorList>
            <person name="Yoshida K."/>
            <person name="Sommer R.J."/>
        </authorList>
    </citation>
    <scope>NUCLEOTIDE SEQUENCE</scope>
    <source>
        <strain evidence="1">RS5133</strain>
    </source>
</reference>
<evidence type="ECO:0000313" key="1">
    <source>
        <dbReference type="EMBL" id="GMT15035.1"/>
    </source>
</evidence>
<keyword evidence="2" id="KW-1185">Reference proteome</keyword>
<gene>
    <name evidence="1" type="ORF">PFISCL1PPCAC_6332</name>
</gene>
<dbReference type="AlphaFoldDB" id="A0AAV5V608"/>
<sequence>SCLLSLLSSFSPSFPSLLRHALRAGSRRLLQLHQSILRVQHHWTQLRWERDWASNWQRNSDSCRIPPSSRRPSPLPTSLPLSSLLSVFQSLRLFLSLLLNSPSVQCLNSPMSSFPRETALTAEEIRESRVETTSLTYSIV</sequence>
<feature type="non-terminal residue" evidence="1">
    <location>
        <position position="1"/>
    </location>
</feature>
<dbReference type="EMBL" id="BTSY01000002">
    <property type="protein sequence ID" value="GMT15035.1"/>
    <property type="molecule type" value="Genomic_DNA"/>
</dbReference>
<evidence type="ECO:0000313" key="2">
    <source>
        <dbReference type="Proteomes" id="UP001432322"/>
    </source>
</evidence>
<accession>A0AAV5V608</accession>
<feature type="non-terminal residue" evidence="1">
    <location>
        <position position="140"/>
    </location>
</feature>
<protein>
    <submittedName>
        <fullName evidence="1">Uncharacterized protein</fullName>
    </submittedName>
</protein>
<organism evidence="1 2">
    <name type="scientific">Pristionchus fissidentatus</name>
    <dbReference type="NCBI Taxonomy" id="1538716"/>
    <lineage>
        <taxon>Eukaryota</taxon>
        <taxon>Metazoa</taxon>
        <taxon>Ecdysozoa</taxon>
        <taxon>Nematoda</taxon>
        <taxon>Chromadorea</taxon>
        <taxon>Rhabditida</taxon>
        <taxon>Rhabditina</taxon>
        <taxon>Diplogasteromorpha</taxon>
        <taxon>Diplogasteroidea</taxon>
        <taxon>Neodiplogasteridae</taxon>
        <taxon>Pristionchus</taxon>
    </lineage>
</organism>